<keyword evidence="2" id="KW-0489">Methyltransferase</keyword>
<keyword evidence="2" id="KW-0808">Transferase</keyword>
<sequence length="237" mass="25126">MDTALRRAMDLLIDPPAEPDFSKGYLDLLGRGDSTAPKNTGLIQKAWASPLGSKLYDRAQLLNRRLVASTRPPVEWLRIPPGGTVLDIGCGPGNITAQLARAAGLDGLALGVDISEPMLARAVAAEAGRQVGFVRADAQQLPFRDEVFDAATSLAVFQLIPDPVAAVSEIVRVLKPGGRVAIMVPTAGAVKPVTFLARGGARIFGDDELGDIFENVGLVGVRVKTHGFIQWVRGTKL</sequence>
<evidence type="ECO:0000259" key="1">
    <source>
        <dbReference type="Pfam" id="PF08241"/>
    </source>
</evidence>
<reference evidence="2 3" key="1">
    <citation type="journal article" date="2013" name="Genome Announc.">
        <title>Draft genome sequence of MKD8, a conjugal recipient Mycobacterium smegmatis strain.</title>
        <authorList>
            <person name="Gray T.A."/>
            <person name="Palumbo M.J."/>
            <person name="Derbyshire K.M."/>
        </authorList>
    </citation>
    <scope>NUCLEOTIDE SEQUENCE [LARGE SCALE GENOMIC DNA]</scope>
    <source>
        <strain evidence="2 3">MKD8</strain>
    </source>
</reference>
<dbReference type="AlphaFoldDB" id="A0A2U9PH95"/>
<dbReference type="GO" id="GO:0032259">
    <property type="term" value="P:methylation"/>
    <property type="evidence" value="ECO:0007669"/>
    <property type="project" value="UniProtKB-KW"/>
</dbReference>
<feature type="domain" description="Methyltransferase type 11" evidence="1">
    <location>
        <begin position="86"/>
        <end position="182"/>
    </location>
</feature>
<dbReference type="SUPFAM" id="SSF53335">
    <property type="entry name" value="S-adenosyl-L-methionine-dependent methyltransferases"/>
    <property type="match status" value="1"/>
</dbReference>
<reference evidence="3" key="2">
    <citation type="submission" date="2018-03" db="EMBL/GenBank/DDBJ databases">
        <authorList>
            <person name="Derbyshire K."/>
            <person name="Gray T.A."/>
            <person name="Champion M."/>
        </authorList>
    </citation>
    <scope>NUCLEOTIDE SEQUENCE [LARGE SCALE GENOMIC DNA]</scope>
    <source>
        <strain evidence="3">MKD8</strain>
    </source>
</reference>
<dbReference type="PANTHER" id="PTHR43591">
    <property type="entry name" value="METHYLTRANSFERASE"/>
    <property type="match status" value="1"/>
</dbReference>
<accession>A0A2U9PH95</accession>
<dbReference type="GO" id="GO:0008757">
    <property type="term" value="F:S-adenosylmethionine-dependent methyltransferase activity"/>
    <property type="evidence" value="ECO:0007669"/>
    <property type="project" value="InterPro"/>
</dbReference>
<proteinExistence type="predicted"/>
<organism evidence="2 3">
    <name type="scientific">Mycolicibacterium smegmatis (strain MKD8)</name>
    <name type="common">Mycobacterium smegmatis</name>
    <dbReference type="NCBI Taxonomy" id="1214915"/>
    <lineage>
        <taxon>Bacteria</taxon>
        <taxon>Bacillati</taxon>
        <taxon>Actinomycetota</taxon>
        <taxon>Actinomycetes</taxon>
        <taxon>Mycobacteriales</taxon>
        <taxon>Mycobacteriaceae</taxon>
        <taxon>Mycolicibacterium</taxon>
    </lineage>
</organism>
<gene>
    <name evidence="2" type="ORF">D806_001030</name>
</gene>
<dbReference type="InterPro" id="IPR029063">
    <property type="entry name" value="SAM-dependent_MTases_sf"/>
</dbReference>
<dbReference type="Gene3D" id="3.40.50.150">
    <property type="entry name" value="Vaccinia Virus protein VP39"/>
    <property type="match status" value="1"/>
</dbReference>
<dbReference type="CDD" id="cd02440">
    <property type="entry name" value="AdoMet_MTases"/>
    <property type="match status" value="1"/>
</dbReference>
<name>A0A2U9PH95_MYCSE</name>
<dbReference type="Proteomes" id="UP000011200">
    <property type="component" value="Chromosome"/>
</dbReference>
<dbReference type="InterPro" id="IPR013216">
    <property type="entry name" value="Methyltransf_11"/>
</dbReference>
<dbReference type="Pfam" id="PF08241">
    <property type="entry name" value="Methyltransf_11"/>
    <property type="match status" value="1"/>
</dbReference>
<evidence type="ECO:0000313" key="2">
    <source>
        <dbReference type="EMBL" id="AWT51097.1"/>
    </source>
</evidence>
<dbReference type="EMBL" id="CP027541">
    <property type="protein sequence ID" value="AWT51097.1"/>
    <property type="molecule type" value="Genomic_DNA"/>
</dbReference>
<evidence type="ECO:0000313" key="3">
    <source>
        <dbReference type="Proteomes" id="UP000011200"/>
    </source>
</evidence>
<protein>
    <submittedName>
        <fullName evidence="2">Methyltransferase</fullName>
    </submittedName>
</protein>
<dbReference type="PANTHER" id="PTHR43591:SF24">
    <property type="entry name" value="2-METHOXY-6-POLYPRENYL-1,4-BENZOQUINOL METHYLASE, MITOCHONDRIAL"/>
    <property type="match status" value="1"/>
</dbReference>